<sequence length="80" mass="8664">MVVGGPTSRVLATVSSAESDQPSQCLEIWGGPGPQQDLMAGVHWTYTQALPWYAAVWKPVLAALERSSCYGRVLSNPYEP</sequence>
<keyword evidence="2" id="KW-1185">Reference proteome</keyword>
<comment type="caution">
    <text evidence="1">The sequence shown here is derived from an EMBL/GenBank/DDBJ whole genome shotgun (WGS) entry which is preliminary data.</text>
</comment>
<reference evidence="1 2" key="1">
    <citation type="submission" date="2016-02" db="EMBL/GenBank/DDBJ databases">
        <title>Band-tailed pigeon sequencing and assembly.</title>
        <authorList>
            <person name="Soares A.E."/>
            <person name="Novak B.J."/>
            <person name="Rice E.S."/>
            <person name="O'Connell B."/>
            <person name="Chang D."/>
            <person name="Weber S."/>
            <person name="Shapiro B."/>
        </authorList>
    </citation>
    <scope>NUCLEOTIDE SEQUENCE [LARGE SCALE GENOMIC DNA]</scope>
    <source>
        <strain evidence="1">BTP2013</strain>
        <tissue evidence="1">Blood</tissue>
    </source>
</reference>
<evidence type="ECO:0000313" key="1">
    <source>
        <dbReference type="EMBL" id="OPJ73993.1"/>
    </source>
</evidence>
<evidence type="ECO:0000313" key="2">
    <source>
        <dbReference type="Proteomes" id="UP000190648"/>
    </source>
</evidence>
<accession>A0A1V4JP83</accession>
<gene>
    <name evidence="1" type="ORF">AV530_013391</name>
</gene>
<organism evidence="1 2">
    <name type="scientific">Patagioenas fasciata monilis</name>
    <dbReference type="NCBI Taxonomy" id="372326"/>
    <lineage>
        <taxon>Eukaryota</taxon>
        <taxon>Metazoa</taxon>
        <taxon>Chordata</taxon>
        <taxon>Craniata</taxon>
        <taxon>Vertebrata</taxon>
        <taxon>Euteleostomi</taxon>
        <taxon>Archelosauria</taxon>
        <taxon>Archosauria</taxon>
        <taxon>Dinosauria</taxon>
        <taxon>Saurischia</taxon>
        <taxon>Theropoda</taxon>
        <taxon>Coelurosauria</taxon>
        <taxon>Aves</taxon>
        <taxon>Neognathae</taxon>
        <taxon>Neoaves</taxon>
        <taxon>Columbimorphae</taxon>
        <taxon>Columbiformes</taxon>
        <taxon>Columbidae</taxon>
        <taxon>Patagioenas</taxon>
    </lineage>
</organism>
<dbReference type="Proteomes" id="UP000190648">
    <property type="component" value="Unassembled WGS sequence"/>
</dbReference>
<dbReference type="AlphaFoldDB" id="A0A1V4JP83"/>
<protein>
    <submittedName>
        <fullName evidence="1">Uncharacterized protein</fullName>
    </submittedName>
</protein>
<dbReference type="EMBL" id="LSYS01006880">
    <property type="protein sequence ID" value="OPJ73993.1"/>
    <property type="molecule type" value="Genomic_DNA"/>
</dbReference>
<name>A0A1V4JP83_PATFA</name>
<proteinExistence type="predicted"/>